<keyword evidence="1" id="KW-0805">Transcription regulation</keyword>
<reference evidence="6" key="1">
    <citation type="submission" date="2018-03" db="EMBL/GenBank/DDBJ databases">
        <authorList>
            <person name="Nunes O.C."/>
            <person name="Lopes A.R."/>
            <person name="Froufe H."/>
            <person name="Munoz-Merida A."/>
            <person name="Barroso C."/>
            <person name="Egas C."/>
        </authorList>
    </citation>
    <scope>NUCLEOTIDE SEQUENCE</scope>
    <source>
        <strain evidence="6">ON4</strain>
    </source>
</reference>
<dbReference type="InterPro" id="IPR000281">
    <property type="entry name" value="HTH_RpiR"/>
</dbReference>
<feature type="domain" description="HTH rpiR-type" evidence="4">
    <location>
        <begin position="11"/>
        <end position="87"/>
    </location>
</feature>
<dbReference type="InterPro" id="IPR001347">
    <property type="entry name" value="SIS_dom"/>
</dbReference>
<evidence type="ECO:0000259" key="5">
    <source>
        <dbReference type="PROSITE" id="PS51464"/>
    </source>
</evidence>
<dbReference type="RefSeq" id="WP_051266875.1">
    <property type="nucleotide sequence ID" value="NZ_CP028426.1"/>
</dbReference>
<dbReference type="PROSITE" id="PS51464">
    <property type="entry name" value="SIS"/>
    <property type="match status" value="1"/>
</dbReference>
<dbReference type="InterPro" id="IPR036388">
    <property type="entry name" value="WH-like_DNA-bd_sf"/>
</dbReference>
<accession>A0ABT7C9U5</accession>
<dbReference type="InterPro" id="IPR047640">
    <property type="entry name" value="RpiR-like"/>
</dbReference>
<dbReference type="InterPro" id="IPR035472">
    <property type="entry name" value="RpiR-like_SIS"/>
</dbReference>
<protein>
    <submittedName>
        <fullName evidence="6">MurR/RpiR family transcriptional regulator</fullName>
    </submittedName>
</protein>
<dbReference type="Gene3D" id="3.40.50.10490">
    <property type="entry name" value="Glucose-6-phosphate isomerase like protein, domain 1"/>
    <property type="match status" value="1"/>
</dbReference>
<evidence type="ECO:0000313" key="6">
    <source>
        <dbReference type="EMBL" id="MDJ1371564.1"/>
    </source>
</evidence>
<dbReference type="Pfam" id="PF01380">
    <property type="entry name" value="SIS"/>
    <property type="match status" value="1"/>
</dbReference>
<dbReference type="CDD" id="cd05013">
    <property type="entry name" value="SIS_RpiR"/>
    <property type="match status" value="1"/>
</dbReference>
<feature type="domain" description="SIS" evidence="5">
    <location>
        <begin position="137"/>
        <end position="276"/>
    </location>
</feature>
<organism evidence="6 7">
    <name type="scientific">Gulosibacter molinativorax</name>
    <dbReference type="NCBI Taxonomy" id="256821"/>
    <lineage>
        <taxon>Bacteria</taxon>
        <taxon>Bacillati</taxon>
        <taxon>Actinomycetota</taxon>
        <taxon>Actinomycetes</taxon>
        <taxon>Micrococcales</taxon>
        <taxon>Microbacteriaceae</taxon>
        <taxon>Gulosibacter</taxon>
    </lineage>
</organism>
<keyword evidence="7" id="KW-1185">Reference proteome</keyword>
<dbReference type="InterPro" id="IPR046348">
    <property type="entry name" value="SIS_dom_sf"/>
</dbReference>
<dbReference type="PANTHER" id="PTHR30514:SF18">
    <property type="entry name" value="RPIR-FAMILY TRANSCRIPTIONAL REGULATOR"/>
    <property type="match status" value="1"/>
</dbReference>
<dbReference type="InterPro" id="IPR009057">
    <property type="entry name" value="Homeodomain-like_sf"/>
</dbReference>
<dbReference type="PANTHER" id="PTHR30514">
    <property type="entry name" value="GLUCOKINASE"/>
    <property type="match status" value="1"/>
</dbReference>
<evidence type="ECO:0000256" key="1">
    <source>
        <dbReference type="ARBA" id="ARBA00023015"/>
    </source>
</evidence>
<comment type="caution">
    <text evidence="6">The sequence shown here is derived from an EMBL/GenBank/DDBJ whole genome shotgun (WGS) entry which is preliminary data.</text>
</comment>
<keyword evidence="3" id="KW-0804">Transcription</keyword>
<evidence type="ECO:0000256" key="2">
    <source>
        <dbReference type="ARBA" id="ARBA00023125"/>
    </source>
</evidence>
<sequence length="312" mass="34019">MIEAAAQHSSESVTERINVRFSALTNAERRAARTLLSDYPVAGLTSVHRFAEAAGVSAATIVRFTKTLGFDGYREFQDSLRGEMQAREDSALSIAQRRAPSGAAAGALEQLRASESVYLAGIDKTFTALRESEVEQLLQWLSDARTGIVSVGGAFSGLLAEYLVRELSMYRPGMRLCPQDAIGRVDLLADSGPRGDVWIVFDFRRYSPATELIAEQAKRAGARITVITDRWLSPIAKFADAVLSCRVEARGPSDTLVPAMALVEALCESAVARIGEPGLARLNRMDPLRTQLEAPARMRDHERNAIAQADHE</sequence>
<evidence type="ECO:0000313" key="7">
    <source>
        <dbReference type="Proteomes" id="UP001170379"/>
    </source>
</evidence>
<proteinExistence type="predicted"/>
<dbReference type="PROSITE" id="PS51071">
    <property type="entry name" value="HTH_RPIR"/>
    <property type="match status" value="1"/>
</dbReference>
<dbReference type="Pfam" id="PF01418">
    <property type="entry name" value="HTH_6"/>
    <property type="match status" value="1"/>
</dbReference>
<dbReference type="Gene3D" id="1.10.10.10">
    <property type="entry name" value="Winged helix-like DNA-binding domain superfamily/Winged helix DNA-binding domain"/>
    <property type="match status" value="1"/>
</dbReference>
<dbReference type="Proteomes" id="UP001170379">
    <property type="component" value="Unassembled WGS sequence"/>
</dbReference>
<reference evidence="6" key="2">
    <citation type="journal article" date="2022" name="Sci. Rep.">
        <title>In silico prediction of the enzymes involved in the degradation of the herbicide molinate by Gulosibacter molinativorax ON4T.</title>
        <authorList>
            <person name="Lopes A.R."/>
            <person name="Bunin E."/>
            <person name="Viana A.T."/>
            <person name="Froufe H."/>
            <person name="Munoz-Merida A."/>
            <person name="Pinho D."/>
            <person name="Figueiredo J."/>
            <person name="Barroso C."/>
            <person name="Vaz-Moreira I."/>
            <person name="Bellanger X."/>
            <person name="Egas C."/>
            <person name="Nunes O.C."/>
        </authorList>
    </citation>
    <scope>NUCLEOTIDE SEQUENCE</scope>
    <source>
        <strain evidence="6">ON4</strain>
    </source>
</reference>
<evidence type="ECO:0000256" key="3">
    <source>
        <dbReference type="ARBA" id="ARBA00023163"/>
    </source>
</evidence>
<dbReference type="EMBL" id="PXVD01000014">
    <property type="protein sequence ID" value="MDJ1371564.1"/>
    <property type="molecule type" value="Genomic_DNA"/>
</dbReference>
<gene>
    <name evidence="6" type="ORF">C7K25_09335</name>
</gene>
<name>A0ABT7C9U5_9MICO</name>
<keyword evidence="2" id="KW-0238">DNA-binding</keyword>
<dbReference type="SUPFAM" id="SSF53697">
    <property type="entry name" value="SIS domain"/>
    <property type="match status" value="1"/>
</dbReference>
<evidence type="ECO:0000259" key="4">
    <source>
        <dbReference type="PROSITE" id="PS51071"/>
    </source>
</evidence>
<dbReference type="SUPFAM" id="SSF46689">
    <property type="entry name" value="Homeodomain-like"/>
    <property type="match status" value="1"/>
</dbReference>